<accession>A0A916STH2</accession>
<keyword evidence="2" id="KW-1185">Reference proteome</keyword>
<dbReference type="RefSeq" id="WP_189428304.1">
    <property type="nucleotide sequence ID" value="NZ_BMZJ01000001.1"/>
</dbReference>
<gene>
    <name evidence="1" type="ORF">GCM10011492_03340</name>
</gene>
<dbReference type="Gene3D" id="1.10.1790.50">
    <property type="match status" value="1"/>
</dbReference>
<evidence type="ECO:0000313" key="1">
    <source>
        <dbReference type="EMBL" id="GGB16902.1"/>
    </source>
</evidence>
<dbReference type="Proteomes" id="UP000636793">
    <property type="component" value="Unassembled WGS sequence"/>
</dbReference>
<comment type="caution">
    <text evidence="1">The sequence shown here is derived from an EMBL/GenBank/DDBJ whole genome shotgun (WGS) entry which is preliminary data.</text>
</comment>
<evidence type="ECO:0000313" key="2">
    <source>
        <dbReference type="Proteomes" id="UP000636793"/>
    </source>
</evidence>
<dbReference type="EMBL" id="BMHI01000001">
    <property type="protein sequence ID" value="GGB16902.1"/>
    <property type="molecule type" value="Genomic_DNA"/>
</dbReference>
<reference evidence="1" key="1">
    <citation type="journal article" date="2014" name="Int. J. Syst. Evol. Microbiol.">
        <title>Complete genome sequence of Corynebacterium casei LMG S-19264T (=DSM 44701T), isolated from a smear-ripened cheese.</title>
        <authorList>
            <consortium name="US DOE Joint Genome Institute (JGI-PGF)"/>
            <person name="Walter F."/>
            <person name="Albersmeier A."/>
            <person name="Kalinowski J."/>
            <person name="Ruckert C."/>
        </authorList>
    </citation>
    <scope>NUCLEOTIDE SEQUENCE</scope>
    <source>
        <strain evidence="1">CGMCC 1.15085</strain>
    </source>
</reference>
<organism evidence="1 2">
    <name type="scientific">Flexivirga endophytica</name>
    <dbReference type="NCBI Taxonomy" id="1849103"/>
    <lineage>
        <taxon>Bacteria</taxon>
        <taxon>Bacillati</taxon>
        <taxon>Actinomycetota</taxon>
        <taxon>Actinomycetes</taxon>
        <taxon>Micrococcales</taxon>
        <taxon>Dermacoccaceae</taxon>
        <taxon>Flexivirga</taxon>
    </lineage>
</organism>
<reference evidence="1" key="2">
    <citation type="submission" date="2020-09" db="EMBL/GenBank/DDBJ databases">
        <authorList>
            <person name="Sun Q."/>
            <person name="Zhou Y."/>
        </authorList>
    </citation>
    <scope>NUCLEOTIDE SEQUENCE</scope>
    <source>
        <strain evidence="1">CGMCC 1.15085</strain>
    </source>
</reference>
<name>A0A916STH2_9MICO</name>
<protein>
    <submittedName>
        <fullName evidence="1">Uncharacterized protein</fullName>
    </submittedName>
</protein>
<proteinExistence type="predicted"/>
<dbReference type="AlphaFoldDB" id="A0A916STH2"/>
<sequence length="50" mass="5524">MSVRLFYALNDYRFVASDDEKFDLIVDIATDALAGVAEIAARLERYAGPA</sequence>